<dbReference type="AlphaFoldDB" id="A0AAV3XLR0"/>
<organism evidence="11 12">
    <name type="scientific">Microseira wollei NIES-4236</name>
    <dbReference type="NCBI Taxonomy" id="2530354"/>
    <lineage>
        <taxon>Bacteria</taxon>
        <taxon>Bacillati</taxon>
        <taxon>Cyanobacteriota</taxon>
        <taxon>Cyanophyceae</taxon>
        <taxon>Oscillatoriophycideae</taxon>
        <taxon>Aerosakkonematales</taxon>
        <taxon>Aerosakkonemataceae</taxon>
        <taxon>Microseira</taxon>
    </lineage>
</organism>
<dbReference type="GO" id="GO:0016779">
    <property type="term" value="F:nucleotidyltransferase activity"/>
    <property type="evidence" value="ECO:0007669"/>
    <property type="project" value="UniProtKB-KW"/>
</dbReference>
<evidence type="ECO:0000256" key="1">
    <source>
        <dbReference type="ARBA" id="ARBA00001946"/>
    </source>
</evidence>
<comment type="caution">
    <text evidence="11">The sequence shown here is derived from an EMBL/GenBank/DDBJ whole genome shotgun (WGS) entry which is preliminary data.</text>
</comment>
<reference evidence="11" key="1">
    <citation type="submission" date="2019-10" db="EMBL/GenBank/DDBJ databases">
        <title>Draft genome sequece of Microseira wollei NIES-4236.</title>
        <authorList>
            <person name="Yamaguchi H."/>
            <person name="Suzuki S."/>
            <person name="Kawachi M."/>
        </authorList>
    </citation>
    <scope>NUCLEOTIDE SEQUENCE</scope>
    <source>
        <strain evidence="11">NIES-4236</strain>
    </source>
</reference>
<keyword evidence="7" id="KW-0067">ATP-binding</keyword>
<accession>A0AAV3XLR0</accession>
<keyword evidence="12" id="KW-1185">Reference proteome</keyword>
<comment type="cofactor">
    <cofactor evidence="1">
        <name>Mg(2+)</name>
        <dbReference type="ChEBI" id="CHEBI:18420"/>
    </cofactor>
</comment>
<dbReference type="InterPro" id="IPR002934">
    <property type="entry name" value="Polymerase_NTP_transf_dom"/>
</dbReference>
<dbReference type="PANTHER" id="PTHR33571">
    <property type="entry name" value="SSL8005 PROTEIN"/>
    <property type="match status" value="1"/>
</dbReference>
<dbReference type="Proteomes" id="UP001050975">
    <property type="component" value="Unassembled WGS sequence"/>
</dbReference>
<dbReference type="PANTHER" id="PTHR33571:SF14">
    <property type="entry name" value="PROTEIN ADENYLYLTRANSFERASE MJ0435-RELATED"/>
    <property type="match status" value="1"/>
</dbReference>
<dbReference type="Pfam" id="PF01909">
    <property type="entry name" value="NTP_transf_2"/>
    <property type="match status" value="1"/>
</dbReference>
<dbReference type="Gene3D" id="3.30.460.10">
    <property type="entry name" value="Beta Polymerase, domain 2"/>
    <property type="match status" value="1"/>
</dbReference>
<evidence type="ECO:0000256" key="7">
    <source>
        <dbReference type="ARBA" id="ARBA00022840"/>
    </source>
</evidence>
<dbReference type="InterPro" id="IPR052038">
    <property type="entry name" value="Type-VII_TA_antitoxin"/>
</dbReference>
<dbReference type="GO" id="GO:0005524">
    <property type="term" value="F:ATP binding"/>
    <property type="evidence" value="ECO:0007669"/>
    <property type="project" value="UniProtKB-KW"/>
</dbReference>
<sequence length="132" mass="15022">MKTKNRLAYLLKNGTVINSKTDGLAQQAMPVQTKNQVISLLREHQQELQRFGVERCGLFGSFVRDTDIHAESDVDILVVFAPDKKTFDNFMQLSFFLEDIFDRAVDLITIESLSPYIGPHILREVEYVSVGT</sequence>
<evidence type="ECO:0000256" key="9">
    <source>
        <dbReference type="ARBA" id="ARBA00038276"/>
    </source>
</evidence>
<protein>
    <submittedName>
        <fullName evidence="11">DNA polymerase beta subunit</fullName>
    </submittedName>
</protein>
<keyword evidence="4" id="KW-0548">Nucleotidyltransferase</keyword>
<dbReference type="EMBL" id="BLAY01000132">
    <property type="protein sequence ID" value="GET41726.1"/>
    <property type="molecule type" value="Genomic_DNA"/>
</dbReference>
<keyword evidence="2" id="KW-1277">Toxin-antitoxin system</keyword>
<evidence type="ECO:0000256" key="5">
    <source>
        <dbReference type="ARBA" id="ARBA00022723"/>
    </source>
</evidence>
<dbReference type="GO" id="GO:0046872">
    <property type="term" value="F:metal ion binding"/>
    <property type="evidence" value="ECO:0007669"/>
    <property type="project" value="UniProtKB-KW"/>
</dbReference>
<comment type="similarity">
    <text evidence="9">Belongs to the MntA antitoxin family.</text>
</comment>
<evidence type="ECO:0000256" key="2">
    <source>
        <dbReference type="ARBA" id="ARBA00022649"/>
    </source>
</evidence>
<name>A0AAV3XLR0_9CYAN</name>
<dbReference type="RefSeq" id="WP_226588269.1">
    <property type="nucleotide sequence ID" value="NZ_BLAY01000132.1"/>
</dbReference>
<dbReference type="SUPFAM" id="SSF81301">
    <property type="entry name" value="Nucleotidyltransferase"/>
    <property type="match status" value="1"/>
</dbReference>
<evidence type="ECO:0000259" key="10">
    <source>
        <dbReference type="Pfam" id="PF01909"/>
    </source>
</evidence>
<keyword evidence="8" id="KW-0460">Magnesium</keyword>
<keyword evidence="5" id="KW-0479">Metal-binding</keyword>
<keyword evidence="6" id="KW-0547">Nucleotide-binding</keyword>
<feature type="domain" description="Polymerase nucleotidyl transferase" evidence="10">
    <location>
        <begin position="42"/>
        <end position="120"/>
    </location>
</feature>
<dbReference type="InterPro" id="IPR043519">
    <property type="entry name" value="NT_sf"/>
</dbReference>
<evidence type="ECO:0000256" key="6">
    <source>
        <dbReference type="ARBA" id="ARBA00022741"/>
    </source>
</evidence>
<dbReference type="CDD" id="cd05403">
    <property type="entry name" value="NT_KNTase_like"/>
    <property type="match status" value="1"/>
</dbReference>
<evidence type="ECO:0000256" key="3">
    <source>
        <dbReference type="ARBA" id="ARBA00022679"/>
    </source>
</evidence>
<evidence type="ECO:0000256" key="4">
    <source>
        <dbReference type="ARBA" id="ARBA00022695"/>
    </source>
</evidence>
<evidence type="ECO:0000313" key="12">
    <source>
        <dbReference type="Proteomes" id="UP001050975"/>
    </source>
</evidence>
<proteinExistence type="inferred from homology"/>
<evidence type="ECO:0000313" key="11">
    <source>
        <dbReference type="EMBL" id="GET41726.1"/>
    </source>
</evidence>
<keyword evidence="3" id="KW-0808">Transferase</keyword>
<evidence type="ECO:0000256" key="8">
    <source>
        <dbReference type="ARBA" id="ARBA00022842"/>
    </source>
</evidence>
<gene>
    <name evidence="11" type="ORF">MiSe_65400</name>
</gene>